<feature type="signal peptide" evidence="3">
    <location>
        <begin position="1"/>
        <end position="20"/>
    </location>
</feature>
<dbReference type="EMBL" id="JAULSV010000001">
    <property type="protein sequence ID" value="KAK0656954.1"/>
    <property type="molecule type" value="Genomic_DNA"/>
</dbReference>
<dbReference type="Gene3D" id="2.60.120.700">
    <property type="entry name" value="Peptidase G1"/>
    <property type="match status" value="1"/>
</dbReference>
<dbReference type="Pfam" id="PF01828">
    <property type="entry name" value="Peptidase_A4"/>
    <property type="match status" value="1"/>
</dbReference>
<dbReference type="PANTHER" id="PTHR37536">
    <property type="entry name" value="PUTATIVE (AFU_ORTHOLOGUE AFUA_3G02970)-RELATED"/>
    <property type="match status" value="1"/>
</dbReference>
<sequence length="291" mass="31913">MWSLVRQALVGSLAIWTVAAELTFVAEAEIERDGTVVDITSQLDFVPQPPRQRWQHRSPRRPNAPPGRGNSKRDTVSYSGNWCGASQHSTTSDQIVSSFSYFTAPNLRLRPRIPQTQYAAAWVGIDGASCTQALLQAGVTTVVNANGGQSAWAWWQWFPEASYQIKGIPVKPGDWMSVNVTATTVTQGKIVITNVQQGYAITLNINNGPRLCRVDTEWIVEDFYENDAEGGKQVPFAAFDDLWFVDAASKTVKGKNIGIDGAAMVQLQNENGTLSCKSEKWDNANFVAISG</sequence>
<keyword evidence="3" id="KW-0732">Signal</keyword>
<reference evidence="4" key="1">
    <citation type="submission" date="2023-06" db="EMBL/GenBank/DDBJ databases">
        <title>Genome-scale phylogeny and comparative genomics of the fungal order Sordariales.</title>
        <authorList>
            <consortium name="Lawrence Berkeley National Laboratory"/>
            <person name="Hensen N."/>
            <person name="Bonometti L."/>
            <person name="Westerberg I."/>
            <person name="Brannstrom I.O."/>
            <person name="Guillou S."/>
            <person name="Cros-Aarteil S."/>
            <person name="Calhoun S."/>
            <person name="Haridas S."/>
            <person name="Kuo A."/>
            <person name="Mondo S."/>
            <person name="Pangilinan J."/>
            <person name="Riley R."/>
            <person name="Labutti K."/>
            <person name="Andreopoulos B."/>
            <person name="Lipzen A."/>
            <person name="Chen C."/>
            <person name="Yanf M."/>
            <person name="Daum C."/>
            <person name="Ng V."/>
            <person name="Clum A."/>
            <person name="Steindorff A."/>
            <person name="Ohm R."/>
            <person name="Martin F."/>
            <person name="Silar P."/>
            <person name="Natvig D."/>
            <person name="Lalanne C."/>
            <person name="Gautier V."/>
            <person name="Ament-Velasquez S.L."/>
            <person name="Kruys A."/>
            <person name="Hutchinson M.I."/>
            <person name="Powell A.J."/>
            <person name="Barry K."/>
            <person name="Miller A.N."/>
            <person name="Grigoriev I.V."/>
            <person name="Debuchy R."/>
            <person name="Gladieux P."/>
            <person name="Thoren M.H."/>
            <person name="Johannesson H."/>
        </authorList>
    </citation>
    <scope>NUCLEOTIDE SEQUENCE</scope>
    <source>
        <strain evidence="4">SMH2532-1</strain>
    </source>
</reference>
<evidence type="ECO:0000313" key="4">
    <source>
        <dbReference type="EMBL" id="KAK0656954.1"/>
    </source>
</evidence>
<dbReference type="Proteomes" id="UP001174936">
    <property type="component" value="Unassembled WGS sequence"/>
</dbReference>
<dbReference type="SUPFAM" id="SSF49899">
    <property type="entry name" value="Concanavalin A-like lectins/glucanases"/>
    <property type="match status" value="1"/>
</dbReference>
<dbReference type="InterPro" id="IPR000250">
    <property type="entry name" value="Peptidase_G1"/>
</dbReference>
<name>A0AA39YQU1_9PEZI</name>
<comment type="caution">
    <text evidence="4">The sequence shown here is derived from an EMBL/GenBank/DDBJ whole genome shotgun (WGS) entry which is preliminary data.</text>
</comment>
<dbReference type="PANTHER" id="PTHR37536:SF1">
    <property type="entry name" value="ASPERGILLOPEPSIN, PUTAITVE (AFU_ORTHOLOGUE AFUA_7G01200)"/>
    <property type="match status" value="1"/>
</dbReference>
<organism evidence="4 5">
    <name type="scientific">Cercophora newfieldiana</name>
    <dbReference type="NCBI Taxonomy" id="92897"/>
    <lineage>
        <taxon>Eukaryota</taxon>
        <taxon>Fungi</taxon>
        <taxon>Dikarya</taxon>
        <taxon>Ascomycota</taxon>
        <taxon>Pezizomycotina</taxon>
        <taxon>Sordariomycetes</taxon>
        <taxon>Sordariomycetidae</taxon>
        <taxon>Sordariales</taxon>
        <taxon>Lasiosphaeriaceae</taxon>
        <taxon>Cercophora</taxon>
    </lineage>
</organism>
<feature type="chain" id="PRO_5041437603" evidence="3">
    <location>
        <begin position="21"/>
        <end position="291"/>
    </location>
</feature>
<evidence type="ECO:0000256" key="2">
    <source>
        <dbReference type="SAM" id="MobiDB-lite"/>
    </source>
</evidence>
<dbReference type="PRINTS" id="PR00977">
    <property type="entry name" value="SCYTLDPTASE"/>
</dbReference>
<feature type="active site" description="Proton acceptor" evidence="1">
    <location>
        <position position="221"/>
    </location>
</feature>
<evidence type="ECO:0000256" key="3">
    <source>
        <dbReference type="SAM" id="SignalP"/>
    </source>
</evidence>
<gene>
    <name evidence="4" type="ORF">B0T16DRAFT_400596</name>
</gene>
<dbReference type="InterPro" id="IPR013320">
    <property type="entry name" value="ConA-like_dom_sf"/>
</dbReference>
<dbReference type="AlphaFoldDB" id="A0AA39YQU1"/>
<keyword evidence="5" id="KW-1185">Reference proteome</keyword>
<dbReference type="GO" id="GO:0006508">
    <property type="term" value="P:proteolysis"/>
    <property type="evidence" value="ECO:0007669"/>
    <property type="project" value="InterPro"/>
</dbReference>
<evidence type="ECO:0000256" key="1">
    <source>
        <dbReference type="PIRSR" id="PIRSR600250-50"/>
    </source>
</evidence>
<proteinExistence type="predicted"/>
<dbReference type="CDD" id="cd13426">
    <property type="entry name" value="Peptidase_G1"/>
    <property type="match status" value="1"/>
</dbReference>
<dbReference type="InterPro" id="IPR038656">
    <property type="entry name" value="Peptidase_G1_sf"/>
</dbReference>
<protein>
    <submittedName>
        <fullName evidence="4">Peptidase A4 family-domain-containing protein</fullName>
    </submittedName>
</protein>
<accession>A0AA39YQU1</accession>
<evidence type="ECO:0000313" key="5">
    <source>
        <dbReference type="Proteomes" id="UP001174936"/>
    </source>
</evidence>
<dbReference type="GO" id="GO:0070007">
    <property type="term" value="F:glutamic-type endopeptidase activity"/>
    <property type="evidence" value="ECO:0007669"/>
    <property type="project" value="InterPro"/>
</dbReference>
<feature type="region of interest" description="Disordered" evidence="2">
    <location>
        <begin position="48"/>
        <end position="76"/>
    </location>
</feature>